<reference evidence="2" key="1">
    <citation type="submission" date="2019-01" db="EMBL/GenBank/DDBJ databases">
        <title>Draft genome sequences of three monokaryotic isolates of the white-rot basidiomycete fungus Dichomitus squalens.</title>
        <authorList>
            <consortium name="DOE Joint Genome Institute"/>
            <person name="Lopez S.C."/>
            <person name="Andreopoulos B."/>
            <person name="Pangilinan J."/>
            <person name="Lipzen A."/>
            <person name="Riley R."/>
            <person name="Ahrendt S."/>
            <person name="Ng V."/>
            <person name="Barry K."/>
            <person name="Daum C."/>
            <person name="Grigoriev I.V."/>
            <person name="Hilden K.S."/>
            <person name="Makela M.R."/>
            <person name="de Vries R.P."/>
        </authorList>
    </citation>
    <scope>NUCLEOTIDE SEQUENCE [LARGE SCALE GENOMIC DNA]</scope>
    <source>
        <strain evidence="2">OM18370.1</strain>
    </source>
</reference>
<dbReference type="Proteomes" id="UP000292957">
    <property type="component" value="Unassembled WGS sequence"/>
</dbReference>
<evidence type="ECO:0000256" key="1">
    <source>
        <dbReference type="SAM" id="MobiDB-lite"/>
    </source>
</evidence>
<evidence type="ECO:0000313" key="2">
    <source>
        <dbReference type="EMBL" id="TBU34196.1"/>
    </source>
</evidence>
<accession>A0A4Q9N5R0</accession>
<proteinExistence type="predicted"/>
<name>A0A4Q9N5R0_9APHY</name>
<dbReference type="AlphaFoldDB" id="A0A4Q9N5R0"/>
<protein>
    <submittedName>
        <fullName evidence="2">Uncharacterized protein</fullName>
    </submittedName>
</protein>
<gene>
    <name evidence="2" type="ORF">BD311DRAFT_346622</name>
</gene>
<feature type="region of interest" description="Disordered" evidence="1">
    <location>
        <begin position="14"/>
        <end position="39"/>
    </location>
</feature>
<sequence length="149" mass="16304">MRLTGDDARLNHWDDEISAGEGARRGHRGKGESKDGGGAHVRCSPSLLFPASATAAFPFLETRPTRCGRRIARAVRDSLHVQRLLSKLPSRCEGLQTTRAEMQLDDSRECVNGCCLLRSAATARQAAAYEVSCQGYFNNQLPVLQDDMA</sequence>
<dbReference type="EMBL" id="ML143389">
    <property type="protein sequence ID" value="TBU34196.1"/>
    <property type="molecule type" value="Genomic_DNA"/>
</dbReference>
<organism evidence="2">
    <name type="scientific">Dichomitus squalens</name>
    <dbReference type="NCBI Taxonomy" id="114155"/>
    <lineage>
        <taxon>Eukaryota</taxon>
        <taxon>Fungi</taxon>
        <taxon>Dikarya</taxon>
        <taxon>Basidiomycota</taxon>
        <taxon>Agaricomycotina</taxon>
        <taxon>Agaricomycetes</taxon>
        <taxon>Polyporales</taxon>
        <taxon>Polyporaceae</taxon>
        <taxon>Dichomitus</taxon>
    </lineage>
</organism>